<dbReference type="Proteomes" id="UP000179840">
    <property type="component" value="Unassembled WGS sequence"/>
</dbReference>
<gene>
    <name evidence="2" type="ORF">AKG95_11965</name>
</gene>
<feature type="signal peptide" evidence="1">
    <location>
        <begin position="1"/>
        <end position="21"/>
    </location>
</feature>
<organism evidence="2 3">
    <name type="scientific">Janthinobacterium lividum</name>
    <dbReference type="NCBI Taxonomy" id="29581"/>
    <lineage>
        <taxon>Bacteria</taxon>
        <taxon>Pseudomonadati</taxon>
        <taxon>Pseudomonadota</taxon>
        <taxon>Betaproteobacteria</taxon>
        <taxon>Burkholderiales</taxon>
        <taxon>Oxalobacteraceae</taxon>
        <taxon>Janthinobacterium</taxon>
    </lineage>
</organism>
<evidence type="ECO:0000313" key="3">
    <source>
        <dbReference type="Proteomes" id="UP000179840"/>
    </source>
</evidence>
<evidence type="ECO:0000313" key="2">
    <source>
        <dbReference type="EMBL" id="OHV95666.1"/>
    </source>
</evidence>
<dbReference type="EMBL" id="LFKP01000008">
    <property type="protein sequence ID" value="OHV95666.1"/>
    <property type="molecule type" value="Genomic_DNA"/>
</dbReference>
<keyword evidence="1" id="KW-0732">Signal</keyword>
<sequence length="136" mass="14674">MKPGYAAVLMLMLACPAQSRAQDASCDADDRAAVTSLDALPAQVQDLLGRARPGIAGIADIGGKFNPSDVILDQTVPMRRLIGGVAGQRCIWLTVEYGGVGHYEKKLEYRLIVDKWVQTRGASPERAPAVWPVITR</sequence>
<reference evidence="2 3" key="1">
    <citation type="submission" date="2015-06" db="EMBL/GenBank/DDBJ databases">
        <title>Draft genome sequencing of a biphenyl-degrading bacterium, Janthinobacterium lividum MEG1.</title>
        <authorList>
            <person name="Shimodaira J."/>
            <person name="Hatta T."/>
        </authorList>
    </citation>
    <scope>NUCLEOTIDE SEQUENCE [LARGE SCALE GENOMIC DNA]</scope>
    <source>
        <strain evidence="2 3">MEG1</strain>
    </source>
</reference>
<name>A0A1S1U5Y9_9BURK</name>
<evidence type="ECO:0000256" key="1">
    <source>
        <dbReference type="SAM" id="SignalP"/>
    </source>
</evidence>
<dbReference type="AlphaFoldDB" id="A0A1S1U5Y9"/>
<accession>A0A1S1U5Y9</accession>
<protein>
    <submittedName>
        <fullName evidence="2">Uncharacterized protein</fullName>
    </submittedName>
</protein>
<proteinExistence type="predicted"/>
<feature type="chain" id="PRO_5010298547" evidence="1">
    <location>
        <begin position="22"/>
        <end position="136"/>
    </location>
</feature>
<dbReference type="PROSITE" id="PS51257">
    <property type="entry name" value="PROKAR_LIPOPROTEIN"/>
    <property type="match status" value="1"/>
</dbReference>
<comment type="caution">
    <text evidence="2">The sequence shown here is derived from an EMBL/GenBank/DDBJ whole genome shotgun (WGS) entry which is preliminary data.</text>
</comment>